<dbReference type="EC" id="6.3.5.1" evidence="3"/>
<evidence type="ECO:0000313" key="9">
    <source>
        <dbReference type="EMBL" id="CAB4790307.1"/>
    </source>
</evidence>
<dbReference type="InterPro" id="IPR003010">
    <property type="entry name" value="C-N_Hydrolase"/>
</dbReference>
<dbReference type="InterPro" id="IPR003694">
    <property type="entry name" value="NAD_synthase"/>
</dbReference>
<dbReference type="HAMAP" id="MF_02090">
    <property type="entry name" value="NadE_glutamine_dep"/>
    <property type="match status" value="1"/>
</dbReference>
<dbReference type="CDD" id="cd00553">
    <property type="entry name" value="NAD_synthase"/>
    <property type="match status" value="1"/>
</dbReference>
<dbReference type="GO" id="GO:0005524">
    <property type="term" value="F:ATP binding"/>
    <property type="evidence" value="ECO:0007669"/>
    <property type="project" value="UniProtKB-KW"/>
</dbReference>
<dbReference type="GO" id="GO:0004359">
    <property type="term" value="F:glutaminase activity"/>
    <property type="evidence" value="ECO:0007669"/>
    <property type="project" value="InterPro"/>
</dbReference>
<dbReference type="PROSITE" id="PS50263">
    <property type="entry name" value="CN_HYDROLASE"/>
    <property type="match status" value="1"/>
</dbReference>
<evidence type="ECO:0000256" key="5">
    <source>
        <dbReference type="ARBA" id="ARBA00022741"/>
    </source>
</evidence>
<dbReference type="GO" id="GO:0000257">
    <property type="term" value="F:nitrilase activity"/>
    <property type="evidence" value="ECO:0007669"/>
    <property type="project" value="UniProtKB-ARBA"/>
</dbReference>
<evidence type="ECO:0000259" key="8">
    <source>
        <dbReference type="PROSITE" id="PS50263"/>
    </source>
</evidence>
<dbReference type="SUPFAM" id="SSF56317">
    <property type="entry name" value="Carbon-nitrogen hydrolase"/>
    <property type="match status" value="1"/>
</dbReference>
<reference evidence="9" key="1">
    <citation type="submission" date="2020-05" db="EMBL/GenBank/DDBJ databases">
        <authorList>
            <person name="Chiriac C."/>
            <person name="Salcher M."/>
            <person name="Ghai R."/>
            <person name="Kavagutti S V."/>
        </authorList>
    </citation>
    <scope>NUCLEOTIDE SEQUENCE</scope>
</reference>
<dbReference type="GO" id="GO:0005737">
    <property type="term" value="C:cytoplasm"/>
    <property type="evidence" value="ECO:0007669"/>
    <property type="project" value="InterPro"/>
</dbReference>
<dbReference type="PANTHER" id="PTHR23090">
    <property type="entry name" value="NH 3 /GLUTAMINE-DEPENDENT NAD + SYNTHETASE"/>
    <property type="match status" value="1"/>
</dbReference>
<proteinExistence type="inferred from homology"/>
<dbReference type="SUPFAM" id="SSF52402">
    <property type="entry name" value="Adenine nucleotide alpha hydrolases-like"/>
    <property type="match status" value="1"/>
</dbReference>
<sequence length="567" mass="60902">MQLIRVAAAQSNFVVGDLEGNLERALDAYGAASSAGVDLVVFPELTITGYPPEDLLLKSAFLKRSFECVEEFASKTTSTVAVIGFPESADSLMNSAAVCAGGSIIGIYRKHLLPNYSVFDEQRYFAAAIEDGPLFVVAGIRVGVTICEDAWSETGPILSQAAGGAELIVNLNASPYYAGRVAEREAMLASRAVEAGVPIVYTNLIGGQDELVFDGSSMIVDENGTLIARAAQFSEELLVADLQVPTGADRRDVKRPETTPLAEIVVSSESIGAGSTAKPHIHPLLSPTHEVFEALVLGTRDYVRKNGFSEVVIGLSGGIDSSIVAAIAVEALGADCVHGVLMPSRWSSPGSLTDAAALAHALQIKTRTIPIEAAHAAFESLLTDSFADHLPDLTEENLQARVRGTLLMALSNKFGWMVLTTGNKSEMATGYSTLYGDMAGGFAVIKDVAKMLVFELCRDLNTRTGREVIPSNVIAKPPSAELRPDQKDEDSLPPYAILDRVIEAYVERDLSLGEIEAEGFDRAVIEQVIRLVDRSEYKRRQSPPGVRVTPKAFGKDRRLPITNRWYG</sequence>
<dbReference type="InterPro" id="IPR022310">
    <property type="entry name" value="NAD/GMP_synthase"/>
</dbReference>
<dbReference type="Pfam" id="PF02540">
    <property type="entry name" value="NAD_synthase"/>
    <property type="match status" value="1"/>
</dbReference>
<dbReference type="NCBIfam" id="NF010588">
    <property type="entry name" value="PRK13981.1"/>
    <property type="match status" value="1"/>
</dbReference>
<name>A0A6J6X8E8_9ZZZZ</name>
<feature type="domain" description="CN hydrolase" evidence="8">
    <location>
        <begin position="4"/>
        <end position="244"/>
    </location>
</feature>
<dbReference type="UniPathway" id="UPA00253">
    <property type="reaction ID" value="UER00334"/>
</dbReference>
<comment type="pathway">
    <text evidence="1">Cofactor biosynthesis; NAD(+) biosynthesis; NAD(+) from deamido-NAD(+) (L-Gln route): step 1/1.</text>
</comment>
<organism evidence="9">
    <name type="scientific">freshwater metagenome</name>
    <dbReference type="NCBI Taxonomy" id="449393"/>
    <lineage>
        <taxon>unclassified sequences</taxon>
        <taxon>metagenomes</taxon>
        <taxon>ecological metagenomes</taxon>
    </lineage>
</organism>
<dbReference type="PANTHER" id="PTHR23090:SF9">
    <property type="entry name" value="GLUTAMINE-DEPENDENT NAD(+) SYNTHETASE"/>
    <property type="match status" value="1"/>
</dbReference>
<dbReference type="PROSITE" id="PS00920">
    <property type="entry name" value="NITRIL_CHT_1"/>
    <property type="match status" value="1"/>
</dbReference>
<dbReference type="InterPro" id="IPR000132">
    <property type="entry name" value="Nitrilase/CN_hydratase_CS"/>
</dbReference>
<dbReference type="Pfam" id="PF00795">
    <property type="entry name" value="CN_hydrolase"/>
    <property type="match status" value="1"/>
</dbReference>
<evidence type="ECO:0000256" key="4">
    <source>
        <dbReference type="ARBA" id="ARBA00022598"/>
    </source>
</evidence>
<dbReference type="CDD" id="cd07570">
    <property type="entry name" value="GAT_Gln-NAD-synth"/>
    <property type="match status" value="1"/>
</dbReference>
<comment type="similarity">
    <text evidence="2">In the C-terminal section; belongs to the NAD synthetase family.</text>
</comment>
<keyword evidence="4" id="KW-0436">Ligase</keyword>
<dbReference type="Gene3D" id="3.60.110.10">
    <property type="entry name" value="Carbon-nitrogen hydrolase"/>
    <property type="match status" value="1"/>
</dbReference>
<dbReference type="InterPro" id="IPR014729">
    <property type="entry name" value="Rossmann-like_a/b/a_fold"/>
</dbReference>
<dbReference type="GO" id="GO:0003952">
    <property type="term" value="F:NAD+ synthase (glutamine-hydrolyzing) activity"/>
    <property type="evidence" value="ECO:0007669"/>
    <property type="project" value="UniProtKB-EC"/>
</dbReference>
<dbReference type="PIRSF" id="PIRSF006630">
    <property type="entry name" value="NADS_GAT"/>
    <property type="match status" value="1"/>
</dbReference>
<evidence type="ECO:0000256" key="6">
    <source>
        <dbReference type="ARBA" id="ARBA00022840"/>
    </source>
</evidence>
<dbReference type="InterPro" id="IPR036526">
    <property type="entry name" value="C-N_Hydrolase_sf"/>
</dbReference>
<evidence type="ECO:0000256" key="2">
    <source>
        <dbReference type="ARBA" id="ARBA00007145"/>
    </source>
</evidence>
<dbReference type="GO" id="GO:0009435">
    <property type="term" value="P:NAD+ biosynthetic process"/>
    <property type="evidence" value="ECO:0007669"/>
    <property type="project" value="UniProtKB-UniPathway"/>
</dbReference>
<accession>A0A6J6X8E8</accession>
<dbReference type="AlphaFoldDB" id="A0A6J6X8E8"/>
<protein>
    <recommendedName>
        <fullName evidence="3">NAD(+) synthase (glutamine-hydrolyzing)</fullName>
        <ecNumber evidence="3">6.3.5.1</ecNumber>
    </recommendedName>
</protein>
<gene>
    <name evidence="9" type="ORF">UFOPK2996_00382</name>
</gene>
<dbReference type="Gene3D" id="3.40.50.620">
    <property type="entry name" value="HUPs"/>
    <property type="match status" value="1"/>
</dbReference>
<evidence type="ECO:0000256" key="3">
    <source>
        <dbReference type="ARBA" id="ARBA00012743"/>
    </source>
</evidence>
<evidence type="ECO:0000256" key="7">
    <source>
        <dbReference type="ARBA" id="ARBA00023027"/>
    </source>
</evidence>
<dbReference type="EMBL" id="CAFAAH010000030">
    <property type="protein sequence ID" value="CAB4790307.1"/>
    <property type="molecule type" value="Genomic_DNA"/>
</dbReference>
<dbReference type="FunFam" id="3.40.50.620:FF:000106">
    <property type="entry name" value="Glutamine-dependent NAD(+) synthetase"/>
    <property type="match status" value="1"/>
</dbReference>
<keyword evidence="5" id="KW-0547">Nucleotide-binding</keyword>
<keyword evidence="6" id="KW-0067">ATP-binding</keyword>
<keyword evidence="7" id="KW-0520">NAD</keyword>
<evidence type="ECO:0000256" key="1">
    <source>
        <dbReference type="ARBA" id="ARBA00005188"/>
    </source>
</evidence>
<dbReference type="InterPro" id="IPR014445">
    <property type="entry name" value="Gln-dep_NAD_synthase"/>
</dbReference>
<dbReference type="NCBIfam" id="TIGR00552">
    <property type="entry name" value="nadE"/>
    <property type="match status" value="1"/>
</dbReference>